<sequence length="319" mass="36949">MNADLGKEYLVKRISSNERYDDILQFPRYFEIETVNACNARCPMCTIADWQRDSPVMKDELFAKIAGELSRHAGQIKRVSLFRDGEPLLDKKLAKRIAILKEGGIRQVGISTNVSLLDERRSRELLEAGLDEIVLSIDSLNKGIFEKIRVRLDFDEVMENALRFIELRNRIRPSTSIWMRMIRQEANKDEWPEYREFWAPKMTEIDRLYYLNVHNWGDQLAGYQPVSKSYQPELPCVALWSLMVIFANGDVPLCNVDYNNKYPLGNIGSSSIAELWRSKVANERRDLHLAGQKSHFSLCGNCTVWNDPVDRENHSKVYA</sequence>
<dbReference type="Proteomes" id="UP000019486">
    <property type="component" value="Unassembled WGS sequence"/>
</dbReference>
<keyword evidence="6" id="KW-0411">Iron-sulfur</keyword>
<dbReference type="InterPro" id="IPR034391">
    <property type="entry name" value="AdoMet-like_SPASM_containing"/>
</dbReference>
<evidence type="ECO:0000256" key="3">
    <source>
        <dbReference type="ARBA" id="ARBA00022691"/>
    </source>
</evidence>
<dbReference type="AlphaFoldDB" id="W9HCP2"/>
<gene>
    <name evidence="8" type="ORF">N825_00970</name>
</gene>
<dbReference type="GO" id="GO:0051536">
    <property type="term" value="F:iron-sulfur cluster binding"/>
    <property type="evidence" value="ECO:0007669"/>
    <property type="project" value="UniProtKB-KW"/>
</dbReference>
<dbReference type="InterPro" id="IPR058240">
    <property type="entry name" value="rSAM_sf"/>
</dbReference>
<dbReference type="SFLD" id="SFLDS00029">
    <property type="entry name" value="Radical_SAM"/>
    <property type="match status" value="1"/>
</dbReference>
<name>W9HCP2_9PROT</name>
<comment type="cofactor">
    <cofactor evidence="1">
        <name>[4Fe-4S] cluster</name>
        <dbReference type="ChEBI" id="CHEBI:49883"/>
    </cofactor>
</comment>
<dbReference type="GO" id="GO:0003824">
    <property type="term" value="F:catalytic activity"/>
    <property type="evidence" value="ECO:0007669"/>
    <property type="project" value="InterPro"/>
</dbReference>
<evidence type="ECO:0000256" key="5">
    <source>
        <dbReference type="ARBA" id="ARBA00023004"/>
    </source>
</evidence>
<dbReference type="SFLD" id="SFLDG01067">
    <property type="entry name" value="SPASM/twitch_domain_containing"/>
    <property type="match status" value="1"/>
</dbReference>
<dbReference type="PROSITE" id="PS51918">
    <property type="entry name" value="RADICAL_SAM"/>
    <property type="match status" value="1"/>
</dbReference>
<keyword evidence="9" id="KW-1185">Reference proteome</keyword>
<protein>
    <submittedName>
        <fullName evidence="8">Molybdenum cofactor biosynthesis protein MoaB</fullName>
    </submittedName>
</protein>
<reference evidence="8 9" key="1">
    <citation type="submission" date="2013-08" db="EMBL/GenBank/DDBJ databases">
        <title>The genome sequence of Skermanella stibiiresistens.</title>
        <authorList>
            <person name="Zhu W."/>
            <person name="Wang G."/>
        </authorList>
    </citation>
    <scope>NUCLEOTIDE SEQUENCE [LARGE SCALE GENOMIC DNA]</scope>
    <source>
        <strain evidence="8 9">SB22</strain>
    </source>
</reference>
<dbReference type="SFLD" id="SFLDG01387">
    <property type="entry name" value="BtrN-like_SPASM_domain_contain"/>
    <property type="match status" value="1"/>
</dbReference>
<organism evidence="8 9">
    <name type="scientific">Skermanella stibiiresistens SB22</name>
    <dbReference type="NCBI Taxonomy" id="1385369"/>
    <lineage>
        <taxon>Bacteria</taxon>
        <taxon>Pseudomonadati</taxon>
        <taxon>Pseudomonadota</taxon>
        <taxon>Alphaproteobacteria</taxon>
        <taxon>Rhodospirillales</taxon>
        <taxon>Azospirillaceae</taxon>
        <taxon>Skermanella</taxon>
    </lineage>
</organism>
<dbReference type="PANTHER" id="PTHR11228">
    <property type="entry name" value="RADICAL SAM DOMAIN PROTEIN"/>
    <property type="match status" value="1"/>
</dbReference>
<dbReference type="InterPro" id="IPR007197">
    <property type="entry name" value="rSAM"/>
</dbReference>
<evidence type="ECO:0000313" key="8">
    <source>
        <dbReference type="EMBL" id="EWY42506.1"/>
    </source>
</evidence>
<dbReference type="Gene3D" id="3.20.20.70">
    <property type="entry name" value="Aldolase class I"/>
    <property type="match status" value="1"/>
</dbReference>
<evidence type="ECO:0000259" key="7">
    <source>
        <dbReference type="PROSITE" id="PS51918"/>
    </source>
</evidence>
<evidence type="ECO:0000256" key="4">
    <source>
        <dbReference type="ARBA" id="ARBA00022723"/>
    </source>
</evidence>
<keyword evidence="5" id="KW-0408">Iron</keyword>
<dbReference type="STRING" id="1385369.N825_00970"/>
<proteinExistence type="predicted"/>
<dbReference type="InterPro" id="IPR013785">
    <property type="entry name" value="Aldolase_TIM"/>
</dbReference>
<dbReference type="SUPFAM" id="SSF102114">
    <property type="entry name" value="Radical SAM enzymes"/>
    <property type="match status" value="1"/>
</dbReference>
<dbReference type="PANTHER" id="PTHR11228:SF7">
    <property type="entry name" value="PQQA PEPTIDE CYCLASE"/>
    <property type="match status" value="1"/>
</dbReference>
<dbReference type="CDD" id="cd01335">
    <property type="entry name" value="Radical_SAM"/>
    <property type="match status" value="1"/>
</dbReference>
<dbReference type="GO" id="GO:0046872">
    <property type="term" value="F:metal ion binding"/>
    <property type="evidence" value="ECO:0007669"/>
    <property type="project" value="UniProtKB-KW"/>
</dbReference>
<evidence type="ECO:0000256" key="2">
    <source>
        <dbReference type="ARBA" id="ARBA00022485"/>
    </source>
</evidence>
<dbReference type="CDD" id="cd21109">
    <property type="entry name" value="SPASM"/>
    <property type="match status" value="1"/>
</dbReference>
<accession>W9HCP2</accession>
<dbReference type="Pfam" id="PF04055">
    <property type="entry name" value="Radical_SAM"/>
    <property type="match status" value="1"/>
</dbReference>
<dbReference type="Pfam" id="PF13186">
    <property type="entry name" value="SPASM"/>
    <property type="match status" value="1"/>
</dbReference>
<feature type="domain" description="Radical SAM core" evidence="7">
    <location>
        <begin position="24"/>
        <end position="242"/>
    </location>
</feature>
<dbReference type="EMBL" id="AVFL01000001">
    <property type="protein sequence ID" value="EWY42506.1"/>
    <property type="molecule type" value="Genomic_DNA"/>
</dbReference>
<dbReference type="InterPro" id="IPR023885">
    <property type="entry name" value="4Fe4S-binding_SPASM_dom"/>
</dbReference>
<dbReference type="OrthoDB" id="5288924at2"/>
<evidence type="ECO:0000313" key="9">
    <source>
        <dbReference type="Proteomes" id="UP000019486"/>
    </source>
</evidence>
<keyword evidence="2" id="KW-0004">4Fe-4S</keyword>
<dbReference type="RefSeq" id="WP_063833573.1">
    <property type="nucleotide sequence ID" value="NZ_AVFL01000001.1"/>
</dbReference>
<comment type="caution">
    <text evidence="8">The sequence shown here is derived from an EMBL/GenBank/DDBJ whole genome shotgun (WGS) entry which is preliminary data.</text>
</comment>
<keyword evidence="4" id="KW-0479">Metal-binding</keyword>
<dbReference type="InterPro" id="IPR050377">
    <property type="entry name" value="Radical_SAM_PqqE_MftC-like"/>
</dbReference>
<keyword evidence="3" id="KW-0949">S-adenosyl-L-methionine</keyword>
<evidence type="ECO:0000256" key="6">
    <source>
        <dbReference type="ARBA" id="ARBA00023014"/>
    </source>
</evidence>
<evidence type="ECO:0000256" key="1">
    <source>
        <dbReference type="ARBA" id="ARBA00001966"/>
    </source>
</evidence>